<feature type="transmembrane region" description="Helical" evidence="4">
    <location>
        <begin position="76"/>
        <end position="94"/>
    </location>
</feature>
<evidence type="ECO:0000256" key="1">
    <source>
        <dbReference type="ARBA" id="ARBA00022692"/>
    </source>
</evidence>
<feature type="transmembrane region" description="Helical" evidence="4">
    <location>
        <begin position="100"/>
        <end position="121"/>
    </location>
</feature>
<evidence type="ECO:0000256" key="3">
    <source>
        <dbReference type="ARBA" id="ARBA00023136"/>
    </source>
</evidence>
<feature type="transmembrane region" description="Helical" evidence="4">
    <location>
        <begin position="300"/>
        <end position="324"/>
    </location>
</feature>
<keyword evidence="7" id="KW-1185">Reference proteome</keyword>
<organism evidence="6 7">
    <name type="scientific">Terrimonas rubra</name>
    <dbReference type="NCBI Taxonomy" id="1035890"/>
    <lineage>
        <taxon>Bacteria</taxon>
        <taxon>Pseudomonadati</taxon>
        <taxon>Bacteroidota</taxon>
        <taxon>Chitinophagia</taxon>
        <taxon>Chitinophagales</taxon>
        <taxon>Chitinophagaceae</taxon>
        <taxon>Terrimonas</taxon>
    </lineage>
</organism>
<evidence type="ECO:0000259" key="5">
    <source>
        <dbReference type="PROSITE" id="PS50850"/>
    </source>
</evidence>
<evidence type="ECO:0000313" key="6">
    <source>
        <dbReference type="EMBL" id="MFD2921934.1"/>
    </source>
</evidence>
<dbReference type="PROSITE" id="PS50850">
    <property type="entry name" value="MFS"/>
    <property type="match status" value="1"/>
</dbReference>
<feature type="domain" description="Major facilitator superfamily (MFS) profile" evidence="5">
    <location>
        <begin position="1"/>
        <end position="388"/>
    </location>
</feature>
<protein>
    <submittedName>
        <fullName evidence="6">MFS transporter</fullName>
    </submittedName>
</protein>
<proteinExistence type="predicted"/>
<feature type="transmembrane region" description="Helical" evidence="4">
    <location>
        <begin position="240"/>
        <end position="264"/>
    </location>
</feature>
<evidence type="ECO:0000256" key="2">
    <source>
        <dbReference type="ARBA" id="ARBA00022989"/>
    </source>
</evidence>
<accession>A0ABW6A961</accession>
<dbReference type="RefSeq" id="WP_386103156.1">
    <property type="nucleotide sequence ID" value="NZ_JBHUOZ010000003.1"/>
</dbReference>
<dbReference type="InterPro" id="IPR036259">
    <property type="entry name" value="MFS_trans_sf"/>
</dbReference>
<dbReference type="Proteomes" id="UP001597511">
    <property type="component" value="Unassembled WGS sequence"/>
</dbReference>
<feature type="transmembrane region" description="Helical" evidence="4">
    <location>
        <begin position="361"/>
        <end position="382"/>
    </location>
</feature>
<gene>
    <name evidence="6" type="ORF">ACFS6H_19600</name>
</gene>
<feature type="transmembrane region" description="Helical" evidence="4">
    <location>
        <begin position="276"/>
        <end position="294"/>
    </location>
</feature>
<dbReference type="InterPro" id="IPR011701">
    <property type="entry name" value="MFS"/>
</dbReference>
<feature type="transmembrane region" description="Helical" evidence="4">
    <location>
        <begin position="12"/>
        <end position="29"/>
    </location>
</feature>
<dbReference type="Gene3D" id="1.20.1250.20">
    <property type="entry name" value="MFS general substrate transporter like domains"/>
    <property type="match status" value="1"/>
</dbReference>
<dbReference type="Pfam" id="PF07690">
    <property type="entry name" value="MFS_1"/>
    <property type="match status" value="1"/>
</dbReference>
<evidence type="ECO:0000256" key="4">
    <source>
        <dbReference type="SAM" id="Phobius"/>
    </source>
</evidence>
<keyword evidence="2 4" id="KW-1133">Transmembrane helix</keyword>
<evidence type="ECO:0000313" key="7">
    <source>
        <dbReference type="Proteomes" id="UP001597511"/>
    </source>
</evidence>
<dbReference type="PANTHER" id="PTHR42910">
    <property type="entry name" value="TRANSPORTER SCO4007-RELATED"/>
    <property type="match status" value="1"/>
</dbReference>
<feature type="transmembrane region" description="Helical" evidence="4">
    <location>
        <begin position="214"/>
        <end position="234"/>
    </location>
</feature>
<feature type="transmembrane region" description="Helical" evidence="4">
    <location>
        <begin position="336"/>
        <end position="355"/>
    </location>
</feature>
<name>A0ABW6A961_9BACT</name>
<keyword evidence="3 4" id="KW-0472">Membrane</keyword>
<reference evidence="7" key="1">
    <citation type="journal article" date="2019" name="Int. J. Syst. Evol. Microbiol.">
        <title>The Global Catalogue of Microorganisms (GCM) 10K type strain sequencing project: providing services to taxonomists for standard genome sequencing and annotation.</title>
        <authorList>
            <consortium name="The Broad Institute Genomics Platform"/>
            <consortium name="The Broad Institute Genome Sequencing Center for Infectious Disease"/>
            <person name="Wu L."/>
            <person name="Ma J."/>
        </authorList>
    </citation>
    <scope>NUCLEOTIDE SEQUENCE [LARGE SCALE GENOMIC DNA]</scope>
    <source>
        <strain evidence="7">KCTC 23299</strain>
    </source>
</reference>
<keyword evidence="1 4" id="KW-0812">Transmembrane</keyword>
<feature type="transmembrane region" description="Helical" evidence="4">
    <location>
        <begin position="133"/>
        <end position="155"/>
    </location>
</feature>
<sequence length="401" mass="43266">MKPDILSRKQVLGMSVTAGICVANIYYNQPLLHDIALSLKTSDDAVGSIAVLAQAGYGLGLFFLTPLGDKVDRKKLIVSLQVCLVAALLGITFATNLFLIGAMSLAIGVLAVAAQVILPMAASLSGNNKGRNVGIIFTGILIGILAARVFSGYIADWFSWRYVYGIAAAMVTVAAVSMYFMLPNQPAKFKGSYGQLLSTTFYQLKRFPQLRQTALLGALIFGVFCSFWTTLTFHVSGAPFYYGTDIIGLFGLLAIAGALMAPAFGKKADGVLPERSQLITVSMIVVAAAILFIFPTNVWALIIAVLLLDVGVQATQVTNIAMIYMLDEQAHSRINTIYMTSYFIGGATGSLVGILCWKAGGWQLVSIQFCVWALLAFVIAWIRYKQAKQQLVLQPQEIVTK</sequence>
<dbReference type="InterPro" id="IPR020846">
    <property type="entry name" value="MFS_dom"/>
</dbReference>
<dbReference type="EMBL" id="JBHUOZ010000003">
    <property type="protein sequence ID" value="MFD2921934.1"/>
    <property type="molecule type" value="Genomic_DNA"/>
</dbReference>
<dbReference type="PANTHER" id="PTHR42910:SF1">
    <property type="entry name" value="MAJOR FACILITATOR SUPERFAMILY (MFS) PROFILE DOMAIN-CONTAINING PROTEIN"/>
    <property type="match status" value="1"/>
</dbReference>
<comment type="caution">
    <text evidence="6">The sequence shown here is derived from an EMBL/GenBank/DDBJ whole genome shotgun (WGS) entry which is preliminary data.</text>
</comment>
<feature type="transmembrane region" description="Helical" evidence="4">
    <location>
        <begin position="161"/>
        <end position="182"/>
    </location>
</feature>
<feature type="transmembrane region" description="Helical" evidence="4">
    <location>
        <begin position="45"/>
        <end position="64"/>
    </location>
</feature>
<dbReference type="SUPFAM" id="SSF103473">
    <property type="entry name" value="MFS general substrate transporter"/>
    <property type="match status" value="1"/>
</dbReference>
<dbReference type="CDD" id="cd17324">
    <property type="entry name" value="MFS_NepI_like"/>
    <property type="match status" value="1"/>
</dbReference>